<dbReference type="VEuPathDB" id="FungiDB:An08g03800"/>
<dbReference type="InterPro" id="IPR036291">
    <property type="entry name" value="NAD(P)-bd_dom_sf"/>
</dbReference>
<dbReference type="KEGG" id="ang:An08g03800"/>
<dbReference type="RefSeq" id="XP_059601167.1">
    <property type="nucleotide sequence ID" value="XM_059748971.1"/>
</dbReference>
<dbReference type="Pfam" id="PF07993">
    <property type="entry name" value="NAD_binding_4"/>
    <property type="match status" value="1"/>
</dbReference>
<feature type="domain" description="Thioester reductase (TE)" evidence="1">
    <location>
        <begin position="2"/>
        <end position="133"/>
    </location>
</feature>
<protein>
    <recommendedName>
        <fullName evidence="1">Thioester reductase (TE) domain-containing protein</fullName>
    </recommendedName>
</protein>
<reference evidence="2" key="2">
    <citation type="submission" date="2025-08" db="UniProtKB">
        <authorList>
            <consortium name="RefSeq"/>
        </authorList>
    </citation>
    <scope>IDENTIFICATION</scope>
</reference>
<name>A0AAJ8BNX9_ASPNG</name>
<gene>
    <name evidence="2" type="ORF">An08g03800</name>
</gene>
<sequence length="219" mass="23921">RASNVLPARELVKLAAPRQIPIHYISTAGVLPANAAGTDSVVAQSVAAHPPPSDGSQGYIASRWVCEQLLHAATTQLHIPTTIHRFVPARSSPEESTIPALQHFLTFIDSLALKPDFSGTKGHFEMIPVHRAADSLASALIQEPAADKSVAPRFVHHECPVRIDIGEMERFMEQERGDTPLPTIPLLKWIGQMKRNGLEYFVTSQVLVMGDGEGLESRR</sequence>
<dbReference type="SUPFAM" id="SSF51735">
    <property type="entry name" value="NAD(P)-binding Rossmann-fold domains"/>
    <property type="match status" value="1"/>
</dbReference>
<dbReference type="InterPro" id="IPR013120">
    <property type="entry name" value="FAR_NAD-bd"/>
</dbReference>
<proteinExistence type="predicted"/>
<evidence type="ECO:0000313" key="2">
    <source>
        <dbReference type="RefSeq" id="XP_059601167.1"/>
    </source>
</evidence>
<dbReference type="AlphaFoldDB" id="A0AAJ8BNX9"/>
<dbReference type="GeneID" id="84591639"/>
<reference evidence="2" key="1">
    <citation type="submission" date="2025-02" db="EMBL/GenBank/DDBJ databases">
        <authorList>
            <consortium name="NCBI Genome Project"/>
        </authorList>
    </citation>
    <scope>NUCLEOTIDE SEQUENCE</scope>
</reference>
<dbReference type="Gene3D" id="3.40.50.720">
    <property type="entry name" value="NAD(P)-binding Rossmann-like Domain"/>
    <property type="match status" value="1"/>
</dbReference>
<feature type="non-terminal residue" evidence="2">
    <location>
        <position position="1"/>
    </location>
</feature>
<evidence type="ECO:0000259" key="1">
    <source>
        <dbReference type="Pfam" id="PF07993"/>
    </source>
</evidence>
<accession>A0AAJ8BNX9</accession>
<organism evidence="2">
    <name type="scientific">Aspergillus niger</name>
    <dbReference type="NCBI Taxonomy" id="5061"/>
    <lineage>
        <taxon>Eukaryota</taxon>
        <taxon>Fungi</taxon>
        <taxon>Dikarya</taxon>
        <taxon>Ascomycota</taxon>
        <taxon>Pezizomycotina</taxon>
        <taxon>Eurotiomycetes</taxon>
        <taxon>Eurotiomycetidae</taxon>
        <taxon>Eurotiales</taxon>
        <taxon>Aspergillaceae</taxon>
        <taxon>Aspergillus</taxon>
        <taxon>Aspergillus subgen. Circumdati</taxon>
    </lineage>
</organism>